<accession>A0A1G7STQ5</accession>
<evidence type="ECO:0000256" key="3">
    <source>
        <dbReference type="ARBA" id="ARBA00022448"/>
    </source>
</evidence>
<protein>
    <submittedName>
        <fullName evidence="9">Choline/glycine/proline betaine transport protein</fullName>
    </submittedName>
</protein>
<evidence type="ECO:0000256" key="8">
    <source>
        <dbReference type="SAM" id="Phobius"/>
    </source>
</evidence>
<reference evidence="9 10" key="1">
    <citation type="submission" date="2016-10" db="EMBL/GenBank/DDBJ databases">
        <authorList>
            <person name="de Groot N.N."/>
        </authorList>
    </citation>
    <scope>NUCLEOTIDE SEQUENCE [LARGE SCALE GENOMIC DNA]</scope>
    <source>
        <strain evidence="9 10">DSM 25584</strain>
    </source>
</reference>
<feature type="transmembrane region" description="Helical" evidence="8">
    <location>
        <begin position="158"/>
        <end position="176"/>
    </location>
</feature>
<dbReference type="PANTHER" id="PTHR30047">
    <property type="entry name" value="HIGH-AFFINITY CHOLINE TRANSPORT PROTEIN-RELATED"/>
    <property type="match status" value="1"/>
</dbReference>
<keyword evidence="6 8" id="KW-1133">Transmembrane helix</keyword>
<dbReference type="Pfam" id="PF02028">
    <property type="entry name" value="BCCT"/>
    <property type="match status" value="1"/>
</dbReference>
<dbReference type="EMBL" id="FNCE01000007">
    <property type="protein sequence ID" value="SDG26164.1"/>
    <property type="molecule type" value="Genomic_DNA"/>
</dbReference>
<feature type="transmembrane region" description="Helical" evidence="8">
    <location>
        <begin position="20"/>
        <end position="41"/>
    </location>
</feature>
<feature type="transmembrane region" description="Helical" evidence="8">
    <location>
        <begin position="330"/>
        <end position="348"/>
    </location>
</feature>
<feature type="transmembrane region" description="Helical" evidence="8">
    <location>
        <begin position="242"/>
        <end position="263"/>
    </location>
</feature>
<dbReference type="RefSeq" id="WP_090020547.1">
    <property type="nucleotide sequence ID" value="NZ_FNCE01000007.1"/>
</dbReference>
<feature type="transmembrane region" description="Helical" evidence="8">
    <location>
        <begin position="61"/>
        <end position="81"/>
    </location>
</feature>
<sequence length="525" mass="56777">MSDNQSEWGVYRTKHPQFQVNPPTFFIAAACILAFIIWGLVAAKGAQDVFGAIQGFISNYFGWFYILTANVVLIFAVYMGFSRYGKVRLGGQDQKPEFGMFAWFSMLFSAGMGIGLLFYSVAEPLWHFSSPPMEPWSGGSEAANAEQAMGITFLHWGLHPWAIYAIIALGLAYFGYNRNMPLSIRSAFYPLIGNRIYGAAGHAIDILATIATLFGVATSLGLGVSQVNSGLNFVFGIPNNTTVQVILIAIITAFATASVVAGLDGGIKRLSTMNMVVAAVLLVFVLFLGPTIFILEAVLENTGFYLQHFPSLALWNETYTRGEWQNSWTVFYYGWWISWSPFVGMFIARVSKGRTIREFIAGVLLVPTGVTFLWLTIFGDAALYVQMFGQGGILEAVNEMGVSRAMFAFLETFPLSMITSLLATIVVITFFVTSSDSGSLVIDIITAGGLEEPPTGQRIFWAVTEGVVAAVLLLGGGLSALQTAAITTGLPFSIVLLILCYGLKKGLSTDPVAGEQAGVAMQAAE</sequence>
<evidence type="ECO:0000256" key="7">
    <source>
        <dbReference type="ARBA" id="ARBA00023136"/>
    </source>
</evidence>
<comment type="similarity">
    <text evidence="2">Belongs to the BCCT transporter (TC 2.A.15) family.</text>
</comment>
<keyword evidence="7 8" id="KW-0472">Membrane</keyword>
<dbReference type="AlphaFoldDB" id="A0A1G7STQ5"/>
<evidence type="ECO:0000256" key="5">
    <source>
        <dbReference type="ARBA" id="ARBA00022692"/>
    </source>
</evidence>
<feature type="transmembrane region" description="Helical" evidence="8">
    <location>
        <begin position="459"/>
        <end position="478"/>
    </location>
</feature>
<feature type="transmembrane region" description="Helical" evidence="8">
    <location>
        <begin position="405"/>
        <end position="432"/>
    </location>
</feature>
<keyword evidence="10" id="KW-1185">Reference proteome</keyword>
<dbReference type="GO" id="GO:0022857">
    <property type="term" value="F:transmembrane transporter activity"/>
    <property type="evidence" value="ECO:0007669"/>
    <property type="project" value="InterPro"/>
</dbReference>
<feature type="transmembrane region" description="Helical" evidence="8">
    <location>
        <begin position="360"/>
        <end position="385"/>
    </location>
</feature>
<feature type="transmembrane region" description="Helical" evidence="8">
    <location>
        <begin position="484"/>
        <end position="503"/>
    </location>
</feature>
<feature type="transmembrane region" description="Helical" evidence="8">
    <location>
        <begin position="275"/>
        <end position="295"/>
    </location>
</feature>
<dbReference type="PANTHER" id="PTHR30047:SF7">
    <property type="entry name" value="HIGH-AFFINITY CHOLINE TRANSPORT PROTEIN"/>
    <property type="match status" value="1"/>
</dbReference>
<name>A0A1G7STQ5_9PROT</name>
<keyword evidence="4" id="KW-1003">Cell membrane</keyword>
<dbReference type="InterPro" id="IPR000060">
    <property type="entry name" value="BCCT_transptr"/>
</dbReference>
<keyword evidence="3" id="KW-0813">Transport</keyword>
<gene>
    <name evidence="9" type="ORF">SAMN05216241_107139</name>
</gene>
<evidence type="ECO:0000256" key="2">
    <source>
        <dbReference type="ARBA" id="ARBA00005658"/>
    </source>
</evidence>
<evidence type="ECO:0000256" key="4">
    <source>
        <dbReference type="ARBA" id="ARBA00022475"/>
    </source>
</evidence>
<dbReference type="GO" id="GO:0005886">
    <property type="term" value="C:plasma membrane"/>
    <property type="evidence" value="ECO:0007669"/>
    <property type="project" value="UniProtKB-SubCell"/>
</dbReference>
<evidence type="ECO:0000256" key="1">
    <source>
        <dbReference type="ARBA" id="ARBA00004651"/>
    </source>
</evidence>
<evidence type="ECO:0000313" key="10">
    <source>
        <dbReference type="Proteomes" id="UP000199415"/>
    </source>
</evidence>
<dbReference type="STRING" id="1082479.SAMN05216241_107139"/>
<dbReference type="OrthoDB" id="9775735at2"/>
<dbReference type="Proteomes" id="UP000199415">
    <property type="component" value="Unassembled WGS sequence"/>
</dbReference>
<keyword evidence="5 8" id="KW-0812">Transmembrane</keyword>
<comment type="subcellular location">
    <subcellularLocation>
        <location evidence="1">Cell membrane</location>
        <topology evidence="1">Multi-pass membrane protein</topology>
    </subcellularLocation>
</comment>
<organism evidence="9 10">
    <name type="scientific">Limimonas halophila</name>
    <dbReference type="NCBI Taxonomy" id="1082479"/>
    <lineage>
        <taxon>Bacteria</taxon>
        <taxon>Pseudomonadati</taxon>
        <taxon>Pseudomonadota</taxon>
        <taxon>Alphaproteobacteria</taxon>
        <taxon>Rhodospirillales</taxon>
        <taxon>Rhodovibrionaceae</taxon>
        <taxon>Limimonas</taxon>
    </lineage>
</organism>
<evidence type="ECO:0000256" key="6">
    <source>
        <dbReference type="ARBA" id="ARBA00022989"/>
    </source>
</evidence>
<feature type="transmembrane region" description="Helical" evidence="8">
    <location>
        <begin position="101"/>
        <end position="122"/>
    </location>
</feature>
<evidence type="ECO:0000313" key="9">
    <source>
        <dbReference type="EMBL" id="SDG26164.1"/>
    </source>
</evidence>
<proteinExistence type="inferred from homology"/>
<dbReference type="NCBIfam" id="TIGR00842">
    <property type="entry name" value="bcct"/>
    <property type="match status" value="1"/>
</dbReference>
<feature type="transmembrane region" description="Helical" evidence="8">
    <location>
        <begin position="196"/>
        <end position="222"/>
    </location>
</feature>